<reference evidence="1" key="1">
    <citation type="journal article" date="2022" name="Int. J. Mol. Sci.">
        <title>Draft Genome of Tanacetum Coccineum: Genomic Comparison of Closely Related Tanacetum-Family Plants.</title>
        <authorList>
            <person name="Yamashiro T."/>
            <person name="Shiraishi A."/>
            <person name="Nakayama K."/>
            <person name="Satake H."/>
        </authorList>
    </citation>
    <scope>NUCLEOTIDE SEQUENCE</scope>
</reference>
<evidence type="ECO:0000313" key="1">
    <source>
        <dbReference type="EMBL" id="GJT51139.1"/>
    </source>
</evidence>
<accession>A0ABQ5EJN9</accession>
<sequence>MQRGGLTKKVTRDSVLVFRFVDVGKLPPPVLQFSEVKFGKLPQVYLWWSTELAQLVEKIEEVLSTLPFNVMHQSSGQDDGGGEALGRIYERLDAIDASTAEKRAPQTKSTVKNVRMRF</sequence>
<name>A0ABQ5EJN9_9ASTR</name>
<reference evidence="1" key="2">
    <citation type="submission" date="2022-01" db="EMBL/GenBank/DDBJ databases">
        <authorList>
            <person name="Yamashiro T."/>
            <person name="Shiraishi A."/>
            <person name="Satake H."/>
            <person name="Nakayama K."/>
        </authorList>
    </citation>
    <scope>NUCLEOTIDE SEQUENCE</scope>
</reference>
<comment type="caution">
    <text evidence="1">The sequence shown here is derived from an EMBL/GenBank/DDBJ whole genome shotgun (WGS) entry which is preliminary data.</text>
</comment>
<dbReference type="Proteomes" id="UP001151760">
    <property type="component" value="Unassembled WGS sequence"/>
</dbReference>
<proteinExistence type="predicted"/>
<evidence type="ECO:0000313" key="2">
    <source>
        <dbReference type="Proteomes" id="UP001151760"/>
    </source>
</evidence>
<organism evidence="1 2">
    <name type="scientific">Tanacetum coccineum</name>
    <dbReference type="NCBI Taxonomy" id="301880"/>
    <lineage>
        <taxon>Eukaryota</taxon>
        <taxon>Viridiplantae</taxon>
        <taxon>Streptophyta</taxon>
        <taxon>Embryophyta</taxon>
        <taxon>Tracheophyta</taxon>
        <taxon>Spermatophyta</taxon>
        <taxon>Magnoliopsida</taxon>
        <taxon>eudicotyledons</taxon>
        <taxon>Gunneridae</taxon>
        <taxon>Pentapetalae</taxon>
        <taxon>asterids</taxon>
        <taxon>campanulids</taxon>
        <taxon>Asterales</taxon>
        <taxon>Asteraceae</taxon>
        <taxon>Asteroideae</taxon>
        <taxon>Anthemideae</taxon>
        <taxon>Anthemidinae</taxon>
        <taxon>Tanacetum</taxon>
    </lineage>
</organism>
<dbReference type="EMBL" id="BQNB010016381">
    <property type="protein sequence ID" value="GJT51139.1"/>
    <property type="molecule type" value="Genomic_DNA"/>
</dbReference>
<keyword evidence="2" id="KW-1185">Reference proteome</keyword>
<protein>
    <submittedName>
        <fullName evidence="1">Uncharacterized protein</fullName>
    </submittedName>
</protein>
<gene>
    <name evidence="1" type="ORF">Tco_0977296</name>
</gene>